<reference evidence="2 3" key="1">
    <citation type="submission" date="2020-08" db="EMBL/GenBank/DDBJ databases">
        <title>Draft genome sequencing of an Anaerocolumna strain isolated from anoxic soil subjected to BSD treatment.</title>
        <authorList>
            <person name="Uek A."/>
            <person name="Tonouchi A."/>
        </authorList>
    </citation>
    <scope>NUCLEOTIDE SEQUENCE [LARGE SCALE GENOMIC DNA]</scope>
    <source>
        <strain evidence="2 3">CTTW</strain>
    </source>
</reference>
<keyword evidence="1" id="KW-0472">Membrane</keyword>
<dbReference type="AlphaFoldDB" id="A0A7I8DG52"/>
<accession>A0A7I8DG52</accession>
<evidence type="ECO:0000313" key="3">
    <source>
        <dbReference type="Proteomes" id="UP000515703"/>
    </source>
</evidence>
<proteinExistence type="predicted"/>
<evidence type="ECO:0000313" key="2">
    <source>
        <dbReference type="EMBL" id="BCJ97468.1"/>
    </source>
</evidence>
<reference evidence="2 3" key="2">
    <citation type="submission" date="2020-08" db="EMBL/GenBank/DDBJ databases">
        <authorList>
            <person name="Ueki A."/>
            <person name="Tonouchi A."/>
        </authorList>
    </citation>
    <scope>NUCLEOTIDE SEQUENCE [LARGE SCALE GENOMIC DNA]</scope>
    <source>
        <strain evidence="2 3">CTTW</strain>
    </source>
</reference>
<gene>
    <name evidence="2" type="ORF">bsdcttw_05090</name>
</gene>
<organism evidence="2 3">
    <name type="scientific">Anaerocolumna chitinilytica</name>
    <dbReference type="NCBI Taxonomy" id="1727145"/>
    <lineage>
        <taxon>Bacteria</taxon>
        <taxon>Bacillati</taxon>
        <taxon>Bacillota</taxon>
        <taxon>Clostridia</taxon>
        <taxon>Lachnospirales</taxon>
        <taxon>Lachnospiraceae</taxon>
        <taxon>Anaerocolumna</taxon>
    </lineage>
</organism>
<sequence length="147" mass="17293">MFKRLVVRLIAGILVFILIGLGYNILIGKPVTLNHYFTDHHVTYMKIGYTDKDGITEKTKELSQEELDSFLEQFGSYKIFKPFFRKTMIAKQNSAYISIAIHDEKKDFEVMFPLTDRGEVNLVRYTFYPYNTAHIDMYNYLLNLLDN</sequence>
<keyword evidence="1" id="KW-1133">Transmembrane helix</keyword>
<dbReference type="Proteomes" id="UP000515703">
    <property type="component" value="Chromosome"/>
</dbReference>
<feature type="transmembrane region" description="Helical" evidence="1">
    <location>
        <begin position="6"/>
        <end position="26"/>
    </location>
</feature>
<keyword evidence="3" id="KW-1185">Reference proteome</keyword>
<name>A0A7I8DG52_9FIRM</name>
<dbReference type="RefSeq" id="WP_185257891.1">
    <property type="nucleotide sequence ID" value="NZ_AP023368.1"/>
</dbReference>
<dbReference type="KEGG" id="acht:bsdcttw_05090"/>
<dbReference type="EMBL" id="AP023368">
    <property type="protein sequence ID" value="BCJ97468.1"/>
    <property type="molecule type" value="Genomic_DNA"/>
</dbReference>
<evidence type="ECO:0000256" key="1">
    <source>
        <dbReference type="SAM" id="Phobius"/>
    </source>
</evidence>
<keyword evidence="1" id="KW-0812">Transmembrane</keyword>
<protein>
    <submittedName>
        <fullName evidence="2">Uncharacterized protein</fullName>
    </submittedName>
</protein>